<reference evidence="4 5" key="1">
    <citation type="journal article" date="2017" name="ISME J.">
        <title>Energy and carbon metabolisms in a deep terrestrial subsurface fluid microbial community.</title>
        <authorList>
            <person name="Momper L."/>
            <person name="Jungbluth S.P."/>
            <person name="Lee M.D."/>
            <person name="Amend J.P."/>
        </authorList>
    </citation>
    <scope>NUCLEOTIDE SEQUENCE [LARGE SCALE GENOMIC DNA]</scope>
    <source>
        <strain evidence="4">SURF_29</strain>
    </source>
</reference>
<dbReference type="PANTHER" id="PTHR33744">
    <property type="entry name" value="CARBOHYDRATE DIACID REGULATOR"/>
    <property type="match status" value="1"/>
</dbReference>
<evidence type="ECO:0000259" key="3">
    <source>
        <dbReference type="Pfam" id="PF17853"/>
    </source>
</evidence>
<dbReference type="InterPro" id="IPR041522">
    <property type="entry name" value="CdaR_GGDEF"/>
</dbReference>
<dbReference type="PANTHER" id="PTHR33744:SF16">
    <property type="entry name" value="CARBOHYDRATE DIACID REGULATOR"/>
    <property type="match status" value="1"/>
</dbReference>
<comment type="caution">
    <text evidence="4">The sequence shown here is derived from an EMBL/GenBank/DDBJ whole genome shotgun (WGS) entry which is preliminary data.</text>
</comment>
<dbReference type="Gene3D" id="1.10.10.2840">
    <property type="entry name" value="PucR C-terminal helix-turn-helix domain"/>
    <property type="match status" value="1"/>
</dbReference>
<dbReference type="AlphaFoldDB" id="A0A419DAR9"/>
<evidence type="ECO:0000259" key="2">
    <source>
        <dbReference type="Pfam" id="PF13556"/>
    </source>
</evidence>
<name>A0A419DAR9_9BACT</name>
<proteinExistence type="inferred from homology"/>
<dbReference type="InterPro" id="IPR042070">
    <property type="entry name" value="PucR_C-HTH_sf"/>
</dbReference>
<dbReference type="Proteomes" id="UP000285655">
    <property type="component" value="Unassembled WGS sequence"/>
</dbReference>
<dbReference type="EMBL" id="QZJW01000050">
    <property type="protein sequence ID" value="RJO60231.1"/>
    <property type="molecule type" value="Genomic_DNA"/>
</dbReference>
<feature type="domain" description="CdaR GGDEF-like" evidence="3">
    <location>
        <begin position="118"/>
        <end position="263"/>
    </location>
</feature>
<dbReference type="InterPro" id="IPR051448">
    <property type="entry name" value="CdaR-like_regulators"/>
</dbReference>
<dbReference type="InterPro" id="IPR009057">
    <property type="entry name" value="Homeodomain-like_sf"/>
</dbReference>
<evidence type="ECO:0008006" key="6">
    <source>
        <dbReference type="Google" id="ProtNLM"/>
    </source>
</evidence>
<protein>
    <recommendedName>
        <fullName evidence="6">PucR family transcriptional regulator</fullName>
    </recommendedName>
</protein>
<organism evidence="4 5">
    <name type="scientific">candidate division WS5 bacterium</name>
    <dbReference type="NCBI Taxonomy" id="2093353"/>
    <lineage>
        <taxon>Bacteria</taxon>
        <taxon>candidate division WS5</taxon>
    </lineage>
</organism>
<comment type="similarity">
    <text evidence="1">Belongs to the CdaR family.</text>
</comment>
<gene>
    <name evidence="4" type="ORF">C4544_05655</name>
</gene>
<dbReference type="Pfam" id="PF17853">
    <property type="entry name" value="GGDEF_2"/>
    <property type="match status" value="1"/>
</dbReference>
<evidence type="ECO:0000313" key="4">
    <source>
        <dbReference type="EMBL" id="RJO60231.1"/>
    </source>
</evidence>
<sequence length="371" mass="41599">MITSAYAIELVKRVSGITKNPVAILDLSGDVLAKTENFKYGSSHIDIKNSKKAIPISVEKEKVGYLFMDSNAQTIKDEGDVLKSMIELILHQKTVVENITQEDRKINKFIYDLLHAENYDEGEAVAEAKVYGLDLKVPRAVLLINLGGEVRNTLYSESLSCSEKDSFWAKIKSSITSSTNSFYTRNKNNITAYLGGSRFVIMKDLGKEEDAGANYKHLLKTLNSFQHILKGDFRGNVTIGVGKYSLGVADIQESYREALVAMNFGEKVWGPDKVYSFDSFGVVAPLINSGRGLDFPKNIFEGFSNEELKKTLDVFFDNNMSLTQTAKRLKIHRNTLVYRLDKINEILKLDPREFDEAVQIKLSMLFGELAG</sequence>
<feature type="domain" description="PucR C-terminal helix-turn-helix" evidence="2">
    <location>
        <begin position="309"/>
        <end position="364"/>
    </location>
</feature>
<dbReference type="SUPFAM" id="SSF46689">
    <property type="entry name" value="Homeodomain-like"/>
    <property type="match status" value="1"/>
</dbReference>
<accession>A0A419DAR9</accession>
<evidence type="ECO:0000256" key="1">
    <source>
        <dbReference type="ARBA" id="ARBA00006754"/>
    </source>
</evidence>
<evidence type="ECO:0000313" key="5">
    <source>
        <dbReference type="Proteomes" id="UP000285655"/>
    </source>
</evidence>
<dbReference type="InterPro" id="IPR025736">
    <property type="entry name" value="PucR_C-HTH_dom"/>
</dbReference>
<dbReference type="Pfam" id="PF13556">
    <property type="entry name" value="HTH_30"/>
    <property type="match status" value="1"/>
</dbReference>